<accession>A0A9P4GKQ2</accession>
<dbReference type="GeneID" id="63855755"/>
<organism evidence="1 2">
    <name type="scientific">Cucurbitaria berberidis CBS 394.84</name>
    <dbReference type="NCBI Taxonomy" id="1168544"/>
    <lineage>
        <taxon>Eukaryota</taxon>
        <taxon>Fungi</taxon>
        <taxon>Dikarya</taxon>
        <taxon>Ascomycota</taxon>
        <taxon>Pezizomycotina</taxon>
        <taxon>Dothideomycetes</taxon>
        <taxon>Pleosporomycetidae</taxon>
        <taxon>Pleosporales</taxon>
        <taxon>Pleosporineae</taxon>
        <taxon>Cucurbitariaceae</taxon>
        <taxon>Cucurbitaria</taxon>
    </lineage>
</organism>
<keyword evidence="2" id="KW-1185">Reference proteome</keyword>
<dbReference type="RefSeq" id="XP_040789689.1">
    <property type="nucleotide sequence ID" value="XM_040938499.1"/>
</dbReference>
<evidence type="ECO:0000313" key="1">
    <source>
        <dbReference type="EMBL" id="KAF1847126.1"/>
    </source>
</evidence>
<comment type="caution">
    <text evidence="1">The sequence shown here is derived from an EMBL/GenBank/DDBJ whole genome shotgun (WGS) entry which is preliminary data.</text>
</comment>
<dbReference type="AlphaFoldDB" id="A0A9P4GKQ2"/>
<proteinExistence type="predicted"/>
<reference evidence="1" key="1">
    <citation type="submission" date="2020-01" db="EMBL/GenBank/DDBJ databases">
        <authorList>
            <consortium name="DOE Joint Genome Institute"/>
            <person name="Haridas S."/>
            <person name="Albert R."/>
            <person name="Binder M."/>
            <person name="Bloem J."/>
            <person name="Labutti K."/>
            <person name="Salamov A."/>
            <person name="Andreopoulos B."/>
            <person name="Baker S.E."/>
            <person name="Barry K."/>
            <person name="Bills G."/>
            <person name="Bluhm B.H."/>
            <person name="Cannon C."/>
            <person name="Castanera R."/>
            <person name="Culley D.E."/>
            <person name="Daum C."/>
            <person name="Ezra D."/>
            <person name="Gonzalez J.B."/>
            <person name="Henrissat B."/>
            <person name="Kuo A."/>
            <person name="Liang C."/>
            <person name="Lipzen A."/>
            <person name="Lutzoni F."/>
            <person name="Magnuson J."/>
            <person name="Mondo S."/>
            <person name="Nolan M."/>
            <person name="Ohm R."/>
            <person name="Pangilinan J."/>
            <person name="Park H.-J."/>
            <person name="Ramirez L."/>
            <person name="Alfaro M."/>
            <person name="Sun H."/>
            <person name="Tritt A."/>
            <person name="Yoshinaga Y."/>
            <person name="Zwiers L.-H."/>
            <person name="Turgeon B.G."/>
            <person name="Goodwin S.B."/>
            <person name="Spatafora J.W."/>
            <person name="Crous P.W."/>
            <person name="Grigoriev I.V."/>
        </authorList>
    </citation>
    <scope>NUCLEOTIDE SEQUENCE</scope>
    <source>
        <strain evidence="1">CBS 394.84</strain>
    </source>
</reference>
<sequence>MALVFMRLQGCMSIYTLSSPAPLYIQACSAADDVHARNLFRRQRTDAGPIPCWWCICQRNWGQRRHLLCDRTRDPGVSLSRFI</sequence>
<name>A0A9P4GKQ2_9PLEO</name>
<evidence type="ECO:0000313" key="2">
    <source>
        <dbReference type="Proteomes" id="UP000800039"/>
    </source>
</evidence>
<dbReference type="EMBL" id="ML976615">
    <property type="protein sequence ID" value="KAF1847126.1"/>
    <property type="molecule type" value="Genomic_DNA"/>
</dbReference>
<dbReference type="Proteomes" id="UP000800039">
    <property type="component" value="Unassembled WGS sequence"/>
</dbReference>
<protein>
    <submittedName>
        <fullName evidence="1">Uncharacterized protein</fullName>
    </submittedName>
</protein>
<gene>
    <name evidence="1" type="ORF">K460DRAFT_53728</name>
</gene>